<evidence type="ECO:0000256" key="3">
    <source>
        <dbReference type="SAM" id="SignalP"/>
    </source>
</evidence>
<evidence type="ECO:0000313" key="5">
    <source>
        <dbReference type="EMBL" id="KAK4215471.1"/>
    </source>
</evidence>
<evidence type="ECO:0000313" key="6">
    <source>
        <dbReference type="Proteomes" id="UP001301769"/>
    </source>
</evidence>
<dbReference type="Proteomes" id="UP001301769">
    <property type="component" value="Unassembled WGS sequence"/>
</dbReference>
<feature type="domain" description="Tyrosinase copper-binding" evidence="4">
    <location>
        <begin position="268"/>
        <end position="279"/>
    </location>
</feature>
<keyword evidence="3" id="KW-0732">Signal</keyword>
<feature type="chain" id="PRO_5042985585" description="Tyrosinase copper-binding domain-containing protein" evidence="3">
    <location>
        <begin position="22"/>
        <end position="353"/>
    </location>
</feature>
<dbReference type="GO" id="GO:0046872">
    <property type="term" value="F:metal ion binding"/>
    <property type="evidence" value="ECO:0007669"/>
    <property type="project" value="UniProtKB-KW"/>
</dbReference>
<dbReference type="PANTHER" id="PTHR11474">
    <property type="entry name" value="TYROSINASE FAMILY MEMBER"/>
    <property type="match status" value="1"/>
</dbReference>
<gene>
    <name evidence="5" type="ORF">QBC37DRAFT_386225</name>
</gene>
<name>A0AAN6YB94_9PEZI</name>
<dbReference type="EMBL" id="MU858079">
    <property type="protein sequence ID" value="KAK4215471.1"/>
    <property type="molecule type" value="Genomic_DNA"/>
</dbReference>
<keyword evidence="1" id="KW-0479">Metal-binding</keyword>
<dbReference type="PANTHER" id="PTHR11474:SF126">
    <property type="entry name" value="TYROSINASE-LIKE PROTEIN TYR-1-RELATED"/>
    <property type="match status" value="1"/>
</dbReference>
<feature type="signal peptide" evidence="3">
    <location>
        <begin position="1"/>
        <end position="21"/>
    </location>
</feature>
<reference evidence="5" key="1">
    <citation type="journal article" date="2023" name="Mol. Phylogenet. Evol.">
        <title>Genome-scale phylogeny and comparative genomics of the fungal order Sordariales.</title>
        <authorList>
            <person name="Hensen N."/>
            <person name="Bonometti L."/>
            <person name="Westerberg I."/>
            <person name="Brannstrom I.O."/>
            <person name="Guillou S."/>
            <person name="Cros-Aarteil S."/>
            <person name="Calhoun S."/>
            <person name="Haridas S."/>
            <person name="Kuo A."/>
            <person name="Mondo S."/>
            <person name="Pangilinan J."/>
            <person name="Riley R."/>
            <person name="LaButti K."/>
            <person name="Andreopoulos B."/>
            <person name="Lipzen A."/>
            <person name="Chen C."/>
            <person name="Yan M."/>
            <person name="Daum C."/>
            <person name="Ng V."/>
            <person name="Clum A."/>
            <person name="Steindorff A."/>
            <person name="Ohm R.A."/>
            <person name="Martin F."/>
            <person name="Silar P."/>
            <person name="Natvig D.O."/>
            <person name="Lalanne C."/>
            <person name="Gautier V."/>
            <person name="Ament-Velasquez S.L."/>
            <person name="Kruys A."/>
            <person name="Hutchinson M.I."/>
            <person name="Powell A.J."/>
            <person name="Barry K."/>
            <person name="Miller A.N."/>
            <person name="Grigoriev I.V."/>
            <person name="Debuchy R."/>
            <person name="Gladieux P."/>
            <person name="Hiltunen Thoren M."/>
            <person name="Johannesson H."/>
        </authorList>
    </citation>
    <scope>NUCLEOTIDE SEQUENCE</scope>
    <source>
        <strain evidence="5">PSN293</strain>
    </source>
</reference>
<comment type="caution">
    <text evidence="5">The sequence shown here is derived from an EMBL/GenBank/DDBJ whole genome shotgun (WGS) entry which is preliminary data.</text>
</comment>
<evidence type="ECO:0000259" key="4">
    <source>
        <dbReference type="PROSITE" id="PS00498"/>
    </source>
</evidence>
<dbReference type="Pfam" id="PF00264">
    <property type="entry name" value="Tyrosinase"/>
    <property type="match status" value="1"/>
</dbReference>
<reference evidence="5" key="2">
    <citation type="submission" date="2023-05" db="EMBL/GenBank/DDBJ databases">
        <authorList>
            <consortium name="Lawrence Berkeley National Laboratory"/>
            <person name="Steindorff A."/>
            <person name="Hensen N."/>
            <person name="Bonometti L."/>
            <person name="Westerberg I."/>
            <person name="Brannstrom I.O."/>
            <person name="Guillou S."/>
            <person name="Cros-Aarteil S."/>
            <person name="Calhoun S."/>
            <person name="Haridas S."/>
            <person name="Kuo A."/>
            <person name="Mondo S."/>
            <person name="Pangilinan J."/>
            <person name="Riley R."/>
            <person name="Labutti K."/>
            <person name="Andreopoulos B."/>
            <person name="Lipzen A."/>
            <person name="Chen C."/>
            <person name="Yanf M."/>
            <person name="Daum C."/>
            <person name="Ng V."/>
            <person name="Clum A."/>
            <person name="Ohm R."/>
            <person name="Martin F."/>
            <person name="Silar P."/>
            <person name="Natvig D."/>
            <person name="Lalanne C."/>
            <person name="Gautier V."/>
            <person name="Ament-Velasquez S.L."/>
            <person name="Kruys A."/>
            <person name="Hutchinson M.I."/>
            <person name="Powell A.J."/>
            <person name="Barry K."/>
            <person name="Miller A.N."/>
            <person name="Grigoriev I.V."/>
            <person name="Debuchy R."/>
            <person name="Gladieux P."/>
            <person name="Thoren M.H."/>
            <person name="Johannesson H."/>
        </authorList>
    </citation>
    <scope>NUCLEOTIDE SEQUENCE</scope>
    <source>
        <strain evidence="5">PSN293</strain>
    </source>
</reference>
<evidence type="ECO:0000256" key="1">
    <source>
        <dbReference type="ARBA" id="ARBA00022723"/>
    </source>
</evidence>
<dbReference type="AlphaFoldDB" id="A0AAN6YB94"/>
<accession>A0AAN6YB94</accession>
<evidence type="ECO:0000256" key="2">
    <source>
        <dbReference type="ARBA" id="ARBA00023008"/>
    </source>
</evidence>
<keyword evidence="6" id="KW-1185">Reference proteome</keyword>
<dbReference type="InterPro" id="IPR050316">
    <property type="entry name" value="Tyrosinase/Hemocyanin"/>
</dbReference>
<sequence>MLLNFAAGVALLVSAAAPGLASMCFPCRNPYVRKEWRSLSNREREQYIAAVKCLQTKPGTAPLAAVQSRYDDFIATHQAQTDFVHFVGIFYPFHRLLLAEYEKALWSCGWNRRLGQPYWDWTLDTATEASFLASPVFDTVRGFGSNGAFIPGNLSDIQLPGHMGGPPFDLPDRSGGGCVTDGPFAGMTTRLGPLNISTGTTPRCLRRDFSYHSLRDFAGLDKVQQAMNLPDFGHFELITDTTTFHPGGHWAVGGLYGTMTDTYVSPTDPIFWLHHSNMDRAWWSWQSRDLAKREKEISGPLIFFDYNNDLGPNVTLSTPVWVGLNEDTRVDFEAGQLLHIRKGPFCYNYDHLY</sequence>
<protein>
    <recommendedName>
        <fullName evidence="4">Tyrosinase copper-binding domain-containing protein</fullName>
    </recommendedName>
</protein>
<organism evidence="5 6">
    <name type="scientific">Rhypophila decipiens</name>
    <dbReference type="NCBI Taxonomy" id="261697"/>
    <lineage>
        <taxon>Eukaryota</taxon>
        <taxon>Fungi</taxon>
        <taxon>Dikarya</taxon>
        <taxon>Ascomycota</taxon>
        <taxon>Pezizomycotina</taxon>
        <taxon>Sordariomycetes</taxon>
        <taxon>Sordariomycetidae</taxon>
        <taxon>Sordariales</taxon>
        <taxon>Naviculisporaceae</taxon>
        <taxon>Rhypophila</taxon>
    </lineage>
</organism>
<dbReference type="SUPFAM" id="SSF48056">
    <property type="entry name" value="Di-copper centre-containing domain"/>
    <property type="match status" value="1"/>
</dbReference>
<proteinExistence type="predicted"/>
<dbReference type="PRINTS" id="PR00092">
    <property type="entry name" value="TYROSINASE"/>
</dbReference>
<dbReference type="InterPro" id="IPR002227">
    <property type="entry name" value="Tyrosinase_Cu-bd"/>
</dbReference>
<dbReference type="InterPro" id="IPR008922">
    <property type="entry name" value="Di-copper_centre_dom_sf"/>
</dbReference>
<dbReference type="Gene3D" id="1.10.1280.10">
    <property type="entry name" value="Di-copper center containing domain from catechol oxidase"/>
    <property type="match status" value="1"/>
</dbReference>
<dbReference type="PROSITE" id="PS00498">
    <property type="entry name" value="TYROSINASE_2"/>
    <property type="match status" value="1"/>
</dbReference>
<keyword evidence="2" id="KW-0186">Copper</keyword>
<dbReference type="GO" id="GO:0016491">
    <property type="term" value="F:oxidoreductase activity"/>
    <property type="evidence" value="ECO:0007669"/>
    <property type="project" value="InterPro"/>
</dbReference>